<accession>F8A3Z2</accession>
<dbReference type="KEGG" id="cga:Celgi_2685"/>
<keyword evidence="2" id="KW-1185">Reference proteome</keyword>
<proteinExistence type="predicted"/>
<dbReference type="AlphaFoldDB" id="F8A3Z2"/>
<sequence length="146" mass="15992">MDDVSDLDVAVPTYPRLMHRPTLTMQVSVPVSTAMAELTGLLRAQRLRVRVRRDGSVVAKNWFGLVMNTAQIALAPFAESFEAGRTSTIIVRARPLSLTSCEVAVTVSDATISSTRATTHRVLTAFVARLRGRGARVDVAEWARVR</sequence>
<reference evidence="2" key="1">
    <citation type="submission" date="2011-04" db="EMBL/GenBank/DDBJ databases">
        <title>Complete sequence of Cellvibrio gilvus ATCC 13127.</title>
        <authorList>
            <person name="Lucas S."/>
            <person name="Han J."/>
            <person name="Lapidus A."/>
            <person name="Cheng J.-F."/>
            <person name="Goodwin L."/>
            <person name="Pitluck S."/>
            <person name="Peters L."/>
            <person name="Munk A."/>
            <person name="Detter J.C."/>
            <person name="Han C."/>
            <person name="Tapia R."/>
            <person name="Land M."/>
            <person name="Hauser L."/>
            <person name="Kyrpides N."/>
            <person name="Ivanova N."/>
            <person name="Ovchinnikova G."/>
            <person name="Pagani I."/>
            <person name="Mead D."/>
            <person name="Brumm P."/>
            <person name="Woyke T."/>
        </authorList>
    </citation>
    <scope>NUCLEOTIDE SEQUENCE [LARGE SCALE GENOMIC DNA]</scope>
    <source>
        <strain evidence="2">ATCC 13127 / NRRL B-14078</strain>
    </source>
</reference>
<dbReference type="Proteomes" id="UP000000485">
    <property type="component" value="Chromosome"/>
</dbReference>
<organism evidence="1 2">
    <name type="scientific">Cellulomonas gilvus (strain ATCC 13127 / NRRL B-14078)</name>
    <name type="common">Cellvibrio gilvus</name>
    <dbReference type="NCBI Taxonomy" id="593907"/>
    <lineage>
        <taxon>Bacteria</taxon>
        <taxon>Bacillati</taxon>
        <taxon>Actinomycetota</taxon>
        <taxon>Actinomycetes</taxon>
        <taxon>Micrococcales</taxon>
        <taxon>Cellulomonadaceae</taxon>
        <taxon>Cellulomonas</taxon>
    </lineage>
</organism>
<evidence type="ECO:0000313" key="2">
    <source>
        <dbReference type="Proteomes" id="UP000000485"/>
    </source>
</evidence>
<dbReference type="STRING" id="593907.Celgi_2685"/>
<dbReference type="EMBL" id="CP002665">
    <property type="protein sequence ID" value="AEI13184.1"/>
    <property type="molecule type" value="Genomic_DNA"/>
</dbReference>
<gene>
    <name evidence="1" type="ordered locus">Celgi_2685</name>
</gene>
<protein>
    <submittedName>
        <fullName evidence="1">Uncharacterized protein</fullName>
    </submittedName>
</protein>
<dbReference type="HOGENOM" id="CLU_1774046_0_0_11"/>
<evidence type="ECO:0000313" key="1">
    <source>
        <dbReference type="EMBL" id="AEI13184.1"/>
    </source>
</evidence>
<name>F8A3Z2_CELGA</name>